<evidence type="ECO:0000259" key="1">
    <source>
        <dbReference type="PROSITE" id="PS51725"/>
    </source>
</evidence>
<dbReference type="SUPFAM" id="SSF54909">
    <property type="entry name" value="Dimeric alpha+beta barrel"/>
    <property type="match status" value="1"/>
</dbReference>
<dbReference type="OrthoDB" id="371169at2"/>
<dbReference type="RefSeq" id="WP_113955778.1">
    <property type="nucleotide sequence ID" value="NZ_QNRT01000008.1"/>
</dbReference>
<dbReference type="InterPro" id="IPR050404">
    <property type="entry name" value="Heme-degrading_MO"/>
</dbReference>
<dbReference type="Proteomes" id="UP000253083">
    <property type="component" value="Unassembled WGS sequence"/>
</dbReference>
<dbReference type="InterPro" id="IPR037135">
    <property type="entry name" value="DUF1653-like_dom_sf"/>
</dbReference>
<proteinExistence type="predicted"/>
<comment type="caution">
    <text evidence="2">The sequence shown here is derived from an EMBL/GenBank/DDBJ whole genome shotgun (WGS) entry which is preliminary data.</text>
</comment>
<dbReference type="InterPro" id="IPR011008">
    <property type="entry name" value="Dimeric_a/b-barrel"/>
</dbReference>
<dbReference type="PANTHER" id="PTHR34474">
    <property type="entry name" value="SIGNAL TRANSDUCTION PROTEIN TRAP"/>
    <property type="match status" value="1"/>
</dbReference>
<protein>
    <submittedName>
        <fullName evidence="2">Antibiotic biosynthesis monooxygenase</fullName>
    </submittedName>
</protein>
<dbReference type="InParanoid" id="A0A395JEX4"/>
<dbReference type="Pfam" id="PF07866">
    <property type="entry name" value="DUF1653"/>
    <property type="match status" value="1"/>
</dbReference>
<name>A0A395JEX4_9GAMM</name>
<evidence type="ECO:0000313" key="2">
    <source>
        <dbReference type="EMBL" id="RBP48298.1"/>
    </source>
</evidence>
<keyword evidence="2" id="KW-0560">Oxidoreductase</keyword>
<keyword evidence="2" id="KW-0503">Monooxygenase</keyword>
<dbReference type="AlphaFoldDB" id="A0A395JEX4"/>
<dbReference type="Pfam" id="PF03992">
    <property type="entry name" value="ABM"/>
    <property type="match status" value="1"/>
</dbReference>
<evidence type="ECO:0000313" key="3">
    <source>
        <dbReference type="Proteomes" id="UP000253083"/>
    </source>
</evidence>
<dbReference type="Gene3D" id="3.30.70.100">
    <property type="match status" value="1"/>
</dbReference>
<dbReference type="Gene3D" id="2.30.30.320">
    <property type="entry name" value="DUF1653-like domain"/>
    <property type="match status" value="1"/>
</dbReference>
<dbReference type="InterPro" id="IPR007138">
    <property type="entry name" value="ABM_dom"/>
</dbReference>
<feature type="domain" description="ABM" evidence="1">
    <location>
        <begin position="80"/>
        <end position="169"/>
    </location>
</feature>
<sequence>MSAAHTSVIRPGLYQHYKGPLYRVTQVVRHSESEESLVVYQALYGEKGFWARPLTMFDELVKLDGASVPRFRYLDEQTDVLELAVLNVEPSECDNFEQAFADAERIIAGMEGYLEHQLQQNVERPTEYLLTVQWQSQEHHAIGFRQSDEYQQWRKLLHHFYSPMPKVEYYQGLRAR</sequence>
<dbReference type="EMBL" id="QNRT01000008">
    <property type="protein sequence ID" value="RBP48298.1"/>
    <property type="molecule type" value="Genomic_DNA"/>
</dbReference>
<gene>
    <name evidence="2" type="ORF">DFR28_10827</name>
</gene>
<keyword evidence="3" id="KW-1185">Reference proteome</keyword>
<dbReference type="InterPro" id="IPR023387">
    <property type="entry name" value="DUF1653-like_dom"/>
</dbReference>
<organism evidence="2 3">
    <name type="scientific">Arenicella xantha</name>
    <dbReference type="NCBI Taxonomy" id="644221"/>
    <lineage>
        <taxon>Bacteria</taxon>
        <taxon>Pseudomonadati</taxon>
        <taxon>Pseudomonadota</taxon>
        <taxon>Gammaproteobacteria</taxon>
        <taxon>Arenicellales</taxon>
        <taxon>Arenicellaceae</taxon>
        <taxon>Arenicella</taxon>
    </lineage>
</organism>
<dbReference type="PROSITE" id="PS51725">
    <property type="entry name" value="ABM"/>
    <property type="match status" value="1"/>
</dbReference>
<reference evidence="2 3" key="1">
    <citation type="submission" date="2018-06" db="EMBL/GenBank/DDBJ databases">
        <title>Genomic Encyclopedia of Type Strains, Phase IV (KMG-IV): sequencing the most valuable type-strain genomes for metagenomic binning, comparative biology and taxonomic classification.</title>
        <authorList>
            <person name="Goeker M."/>
        </authorList>
    </citation>
    <scope>NUCLEOTIDE SEQUENCE [LARGE SCALE GENOMIC DNA]</scope>
    <source>
        <strain evidence="2 3">DSM 24032</strain>
    </source>
</reference>
<accession>A0A395JEX4</accession>
<dbReference type="GO" id="GO:0004497">
    <property type="term" value="F:monooxygenase activity"/>
    <property type="evidence" value="ECO:0007669"/>
    <property type="project" value="UniProtKB-KW"/>
</dbReference>
<dbReference type="PANTHER" id="PTHR34474:SF2">
    <property type="entry name" value="SIGNAL TRANSDUCTION PROTEIN TRAP"/>
    <property type="match status" value="1"/>
</dbReference>